<dbReference type="SUPFAM" id="SSF53335">
    <property type="entry name" value="S-adenosyl-L-methionine-dependent methyltransferases"/>
    <property type="match status" value="1"/>
</dbReference>
<dbReference type="RefSeq" id="WP_015259886.1">
    <property type="nucleotide sequence ID" value="NC_019902.2"/>
</dbReference>
<gene>
    <name evidence="6" type="primary">prmB [H]</name>
    <name evidence="4" type="synonym">prmB</name>
    <name evidence="6" type="ordered locus">TVNIR_3142</name>
</gene>
<dbReference type="eggNOG" id="COG2890">
    <property type="taxonomic scope" value="Bacteria"/>
</dbReference>
<evidence type="ECO:0000256" key="4">
    <source>
        <dbReference type="HAMAP-Rule" id="MF_02125"/>
    </source>
</evidence>
<sequence>MDSAADLRSIRDFVRFGASQFRAAGLEFGHGTDNAFDEAAWLVLHSLALPLDLPESWWDSRLTRSERLRVEAVLRERVTSRRPAAYITREAWFMGMPFYVDERVLVPRSPIAELIAAGFSPWLEPDRVRRVLDLCTGSGCIGLATAAVLPGAEVWLSDLSRDALAVARENVRRHGLEARTHLVQSDVFSGLDESARFDLVVSNPPYVDAAEMAALAAEYRQEPALGLAAGADGLDIVRRILAGARSRLNPGGVLIVEVGNSQPALEAAFPDLPFTWLEFESGGEGVFLLTHDQLPAGR</sequence>
<evidence type="ECO:0000259" key="5">
    <source>
        <dbReference type="Pfam" id="PF05175"/>
    </source>
</evidence>
<dbReference type="EC" id="2.1.1.298" evidence="4"/>
<dbReference type="HOGENOM" id="CLU_018398_5_1_6"/>
<dbReference type="InterPro" id="IPR019874">
    <property type="entry name" value="RF_methyltr_PrmC"/>
</dbReference>
<dbReference type="InterPro" id="IPR029063">
    <property type="entry name" value="SAM-dependent_MTases_sf"/>
</dbReference>
<dbReference type="Gene3D" id="3.40.50.150">
    <property type="entry name" value="Vaccinia Virus protein VP39"/>
    <property type="match status" value="1"/>
</dbReference>
<dbReference type="STRING" id="1255043.TVNIR_3142"/>
<dbReference type="NCBIfam" id="TIGR00536">
    <property type="entry name" value="hemK_fam"/>
    <property type="match status" value="1"/>
</dbReference>
<comment type="catalytic activity">
    <reaction evidence="4">
        <text>L-glutaminyl-[ribosomal protein uL3] + S-adenosyl-L-methionine = N(5)-methyl-L-glutaminyl-[ribosomal protein uL3] + S-adenosyl-L-homocysteine + H(+)</text>
        <dbReference type="Rhea" id="RHEA:45020"/>
        <dbReference type="Rhea" id="RHEA-COMP:11063"/>
        <dbReference type="Rhea" id="RHEA-COMP:11064"/>
        <dbReference type="ChEBI" id="CHEBI:15378"/>
        <dbReference type="ChEBI" id="CHEBI:30011"/>
        <dbReference type="ChEBI" id="CHEBI:57856"/>
        <dbReference type="ChEBI" id="CHEBI:59789"/>
        <dbReference type="ChEBI" id="CHEBI:61891"/>
        <dbReference type="EC" id="2.1.1.298"/>
    </reaction>
</comment>
<protein>
    <recommendedName>
        <fullName evidence="4">Ribosomal protein uL3 glutamine methyltransferase</fullName>
        <shortName evidence="4">uL3 MTase</shortName>
        <ecNumber evidence="4">2.1.1.298</ecNumber>
    </recommendedName>
    <alternativeName>
        <fullName evidence="4">N5-glutamine methyltransferase PrmB</fullName>
    </alternativeName>
</protein>
<dbReference type="PANTHER" id="PTHR47806:SF1">
    <property type="entry name" value="RIBOSOMAL PROTEIN UL3 GLUTAMINE METHYLTRANSFERASE"/>
    <property type="match status" value="1"/>
</dbReference>
<keyword evidence="2 4" id="KW-0808">Transferase</keyword>
<dbReference type="EMBL" id="CP003989">
    <property type="protein sequence ID" value="AGA34779.1"/>
    <property type="molecule type" value="Genomic_DNA"/>
</dbReference>
<evidence type="ECO:0000256" key="1">
    <source>
        <dbReference type="ARBA" id="ARBA00022603"/>
    </source>
</evidence>
<dbReference type="InterPro" id="IPR017127">
    <property type="entry name" value="Ribosome_uL3_MTase"/>
</dbReference>
<dbReference type="PANTHER" id="PTHR47806">
    <property type="entry name" value="50S RIBOSOMAL PROTEIN L3 GLUTAMINE METHYLTRANSFERASE"/>
    <property type="match status" value="1"/>
</dbReference>
<dbReference type="Proteomes" id="UP000010809">
    <property type="component" value="Chromosome"/>
</dbReference>
<dbReference type="NCBIfam" id="TIGR03534">
    <property type="entry name" value="RF_mod_PrmC"/>
    <property type="match status" value="1"/>
</dbReference>
<dbReference type="AlphaFoldDB" id="L0DYW6"/>
<keyword evidence="7" id="KW-1185">Reference proteome</keyword>
<dbReference type="GO" id="GO:0032259">
    <property type="term" value="P:methylation"/>
    <property type="evidence" value="ECO:0007669"/>
    <property type="project" value="UniProtKB-KW"/>
</dbReference>
<evidence type="ECO:0000256" key="2">
    <source>
        <dbReference type="ARBA" id="ARBA00022679"/>
    </source>
</evidence>
<dbReference type="OrthoDB" id="9800643at2"/>
<dbReference type="CDD" id="cd02440">
    <property type="entry name" value="AdoMet_MTases"/>
    <property type="match status" value="1"/>
</dbReference>
<dbReference type="InterPro" id="IPR002052">
    <property type="entry name" value="DNA_methylase_N6_adenine_CS"/>
</dbReference>
<evidence type="ECO:0000256" key="3">
    <source>
        <dbReference type="ARBA" id="ARBA00022691"/>
    </source>
</evidence>
<organism evidence="6 7">
    <name type="scientific">Thioalkalivibrio nitratireducens (strain DSM 14787 / UNIQEM 213 / ALEN2)</name>
    <dbReference type="NCBI Taxonomy" id="1255043"/>
    <lineage>
        <taxon>Bacteria</taxon>
        <taxon>Pseudomonadati</taxon>
        <taxon>Pseudomonadota</taxon>
        <taxon>Gammaproteobacteria</taxon>
        <taxon>Chromatiales</taxon>
        <taxon>Ectothiorhodospiraceae</taxon>
        <taxon>Thioalkalivibrio</taxon>
    </lineage>
</organism>
<evidence type="ECO:0000313" key="6">
    <source>
        <dbReference type="EMBL" id="AGA34779.1"/>
    </source>
</evidence>
<keyword evidence="1 4" id="KW-0489">Methyltransferase</keyword>
<evidence type="ECO:0000313" key="7">
    <source>
        <dbReference type="Proteomes" id="UP000010809"/>
    </source>
</evidence>
<keyword evidence="3 4" id="KW-0949">S-adenosyl-L-methionine</keyword>
<dbReference type="InterPro" id="IPR007848">
    <property type="entry name" value="Small_mtfrase_dom"/>
</dbReference>
<dbReference type="InterPro" id="IPR004556">
    <property type="entry name" value="HemK-like"/>
</dbReference>
<proteinExistence type="inferred from homology"/>
<dbReference type="HAMAP" id="MF_02125">
    <property type="entry name" value="L3_methyltr_PrmB"/>
    <property type="match status" value="1"/>
</dbReference>
<dbReference type="PIRSF" id="PIRSF037167">
    <property type="entry name" value="Mtase_YfcB_prd"/>
    <property type="match status" value="1"/>
</dbReference>
<comment type="similarity">
    <text evidence="4">Belongs to the protein N5-glutamine methyltransferase family. PrmB subfamily.</text>
</comment>
<dbReference type="NCBIfam" id="TIGR03533">
    <property type="entry name" value="L3_gln_methyl"/>
    <property type="match status" value="1"/>
</dbReference>
<feature type="domain" description="Methyltransferase small" evidence="5">
    <location>
        <begin position="123"/>
        <end position="213"/>
    </location>
</feature>
<dbReference type="GO" id="GO:0036009">
    <property type="term" value="F:protein-glutamine N-methyltransferase activity"/>
    <property type="evidence" value="ECO:0007669"/>
    <property type="project" value="UniProtKB-UniRule"/>
</dbReference>
<reference evidence="6" key="1">
    <citation type="submission" date="2015-12" db="EMBL/GenBank/DDBJ databases">
        <authorList>
            <person name="Tikhonova T.V."/>
            <person name="Pavlov A.R."/>
            <person name="Beletsky A.V."/>
            <person name="Mardanov A.V."/>
            <person name="Sorokin D.Y."/>
            <person name="Ravin N.V."/>
            <person name="Popov V.O."/>
        </authorList>
    </citation>
    <scope>NUCLEOTIDE SEQUENCE</scope>
    <source>
        <strain evidence="6">DSM 14787</strain>
    </source>
</reference>
<dbReference type="GO" id="GO:0003676">
    <property type="term" value="F:nucleic acid binding"/>
    <property type="evidence" value="ECO:0007669"/>
    <property type="project" value="InterPro"/>
</dbReference>
<accession>L0DYW6</accession>
<dbReference type="Gene3D" id="1.10.8.10">
    <property type="entry name" value="DNA helicase RuvA subunit, C-terminal domain"/>
    <property type="match status" value="1"/>
</dbReference>
<dbReference type="Pfam" id="PF05175">
    <property type="entry name" value="MTS"/>
    <property type="match status" value="1"/>
</dbReference>
<name>L0DYW6_THIND</name>
<comment type="function">
    <text evidence="4">Methylates ribosomal protein uL3 on a specific glutamine residue.</text>
</comment>
<dbReference type="KEGG" id="tni:TVNIR_3142"/>
<dbReference type="GO" id="GO:0005829">
    <property type="term" value="C:cytosol"/>
    <property type="evidence" value="ECO:0007669"/>
    <property type="project" value="TreeGrafter"/>
</dbReference>
<dbReference type="PROSITE" id="PS00092">
    <property type="entry name" value="N6_MTASE"/>
    <property type="match status" value="1"/>
</dbReference>
<dbReference type="PATRIC" id="fig|1255043.3.peg.3170"/>